<dbReference type="AlphaFoldDB" id="A0A2T4Z849"/>
<dbReference type="GO" id="GO:0005524">
    <property type="term" value="F:ATP binding"/>
    <property type="evidence" value="ECO:0007669"/>
    <property type="project" value="UniProtKB-UniRule"/>
</dbReference>
<reference evidence="3 4" key="1">
    <citation type="submission" date="2018-04" db="EMBL/GenBank/DDBJ databases">
        <title>Genomic Encyclopedia of Archaeal and Bacterial Type Strains, Phase II (KMG-II): from individual species to whole genera.</title>
        <authorList>
            <person name="Goeker M."/>
        </authorList>
    </citation>
    <scope>NUCLEOTIDE SEQUENCE [LARGE SCALE GENOMIC DNA]</scope>
    <source>
        <strain evidence="3 4">DSM 45169</strain>
    </source>
</reference>
<dbReference type="InterPro" id="IPR026838">
    <property type="entry name" value="YheC/D"/>
</dbReference>
<evidence type="ECO:0000313" key="4">
    <source>
        <dbReference type="Proteomes" id="UP000241639"/>
    </source>
</evidence>
<evidence type="ECO:0000259" key="2">
    <source>
        <dbReference type="PROSITE" id="PS50975"/>
    </source>
</evidence>
<protein>
    <submittedName>
        <fullName evidence="3">YheC/D-like protein</fullName>
    </submittedName>
</protein>
<dbReference type="RefSeq" id="WP_107724909.1">
    <property type="nucleotide sequence ID" value="NZ_PZZP01000001.1"/>
</dbReference>
<dbReference type="Proteomes" id="UP000241639">
    <property type="component" value="Unassembled WGS sequence"/>
</dbReference>
<dbReference type="SUPFAM" id="SSF56059">
    <property type="entry name" value="Glutathione synthetase ATP-binding domain-like"/>
    <property type="match status" value="1"/>
</dbReference>
<name>A0A2T4Z849_9BACL</name>
<keyword evidence="1" id="KW-0547">Nucleotide-binding</keyword>
<evidence type="ECO:0000256" key="1">
    <source>
        <dbReference type="PROSITE-ProRule" id="PRU00409"/>
    </source>
</evidence>
<feature type="domain" description="ATP-grasp" evidence="2">
    <location>
        <begin position="217"/>
        <end position="450"/>
    </location>
</feature>
<evidence type="ECO:0000313" key="3">
    <source>
        <dbReference type="EMBL" id="PTM58053.1"/>
    </source>
</evidence>
<dbReference type="OrthoDB" id="7869153at2"/>
<dbReference type="EMBL" id="PZZP01000001">
    <property type="protein sequence ID" value="PTM58053.1"/>
    <property type="molecule type" value="Genomic_DNA"/>
</dbReference>
<accession>A0A2T4Z849</accession>
<organism evidence="3 4">
    <name type="scientific">Desmospora activa DSM 45169</name>
    <dbReference type="NCBI Taxonomy" id="1121389"/>
    <lineage>
        <taxon>Bacteria</taxon>
        <taxon>Bacillati</taxon>
        <taxon>Bacillota</taxon>
        <taxon>Bacilli</taxon>
        <taxon>Bacillales</taxon>
        <taxon>Thermoactinomycetaceae</taxon>
        <taxon>Desmospora</taxon>
    </lineage>
</organism>
<dbReference type="GO" id="GO:0046872">
    <property type="term" value="F:metal ion binding"/>
    <property type="evidence" value="ECO:0007669"/>
    <property type="project" value="InterPro"/>
</dbReference>
<dbReference type="Pfam" id="PF14398">
    <property type="entry name" value="ATPgrasp_YheCD"/>
    <property type="match status" value="1"/>
</dbReference>
<comment type="caution">
    <text evidence="3">The sequence shown here is derived from an EMBL/GenBank/DDBJ whole genome shotgun (WGS) entry which is preliminary data.</text>
</comment>
<sequence>MGFARIVVQIVSERVFPPGSNLILSQGTANRLRLPQHPVWITFGSATDTAFIRSTPNQTPLVRISSRLAGQLKLSQQQTLNAYYDPSSRRLQLGPLLGVLMNRNVEGSENQLFGLMGEFLQECALAAMQKGMAFTVFPAEQVQLTEQRVRGWVFRNQSWELVTSPLPDVIYNRITSRRIERQPQVQQVLRSLRQSQRVHFFNETFLDKQQVFDMLSKDPVARSLLPESVPFQSTRLKPMLEQYRFLYLKPVNGSLGQGIIRLSLINGKWVCQQAEATGTVTRVFRYPKEAIRQLQRKVVGSRYMIQRGLNLVTHDGRPVDFRVLVQKNGQGTWSVTSTVARVANDHHIVSNLARGGTLRKAGEVLADIPLANKPDLKQIRERALEVAQSFEREAMGHFAELGIDLVLDQKGKLWLLELNSKPSKTGDTINVPTAGATRPSVSRLLDYTLYLTGWAPLLLKPITKRPLSKRTRRKRR</sequence>
<dbReference type="InterPro" id="IPR011761">
    <property type="entry name" value="ATP-grasp"/>
</dbReference>
<dbReference type="Gene3D" id="3.30.470.20">
    <property type="entry name" value="ATP-grasp fold, B domain"/>
    <property type="match status" value="1"/>
</dbReference>
<keyword evidence="4" id="KW-1185">Reference proteome</keyword>
<dbReference type="PROSITE" id="PS50975">
    <property type="entry name" value="ATP_GRASP"/>
    <property type="match status" value="1"/>
</dbReference>
<proteinExistence type="predicted"/>
<keyword evidence="1" id="KW-0067">ATP-binding</keyword>
<gene>
    <name evidence="3" type="ORF">C8J48_0625</name>
</gene>